<name>A0ABQ1QQU8_9RHOB</name>
<organism evidence="2 3">
    <name type="scientific">Sinisalibacter lacisalsi</name>
    <dbReference type="NCBI Taxonomy" id="1526570"/>
    <lineage>
        <taxon>Bacteria</taxon>
        <taxon>Pseudomonadati</taxon>
        <taxon>Pseudomonadota</taxon>
        <taxon>Alphaproteobacteria</taxon>
        <taxon>Rhodobacterales</taxon>
        <taxon>Roseobacteraceae</taxon>
        <taxon>Sinisalibacter</taxon>
    </lineage>
</organism>
<keyword evidence="3" id="KW-1185">Reference proteome</keyword>
<evidence type="ECO:0000313" key="3">
    <source>
        <dbReference type="Proteomes" id="UP000617355"/>
    </source>
</evidence>
<comment type="caution">
    <text evidence="2">The sequence shown here is derived from an EMBL/GenBank/DDBJ whole genome shotgun (WGS) entry which is preliminary data.</text>
</comment>
<accession>A0ABQ1QQU8</accession>
<reference evidence="3" key="1">
    <citation type="journal article" date="2019" name="Int. J. Syst. Evol. Microbiol.">
        <title>The Global Catalogue of Microorganisms (GCM) 10K type strain sequencing project: providing services to taxonomists for standard genome sequencing and annotation.</title>
        <authorList>
            <consortium name="The Broad Institute Genomics Platform"/>
            <consortium name="The Broad Institute Genome Sequencing Center for Infectious Disease"/>
            <person name="Wu L."/>
            <person name="Ma J."/>
        </authorList>
    </citation>
    <scope>NUCLEOTIDE SEQUENCE [LARGE SCALE GENOMIC DNA]</scope>
    <source>
        <strain evidence="3">CGMCC 1.12922</strain>
    </source>
</reference>
<dbReference type="EMBL" id="BMGI01000003">
    <property type="protein sequence ID" value="GGD38076.1"/>
    <property type="molecule type" value="Genomic_DNA"/>
</dbReference>
<keyword evidence="1" id="KW-1133">Transmembrane helix</keyword>
<feature type="transmembrane region" description="Helical" evidence="1">
    <location>
        <begin position="39"/>
        <end position="58"/>
    </location>
</feature>
<gene>
    <name evidence="2" type="ORF">GCM10011358_22310</name>
</gene>
<proteinExistence type="predicted"/>
<evidence type="ECO:0000313" key="2">
    <source>
        <dbReference type="EMBL" id="GGD38076.1"/>
    </source>
</evidence>
<protein>
    <recommendedName>
        <fullName evidence="4">DUF3955 domain-containing protein</fullName>
    </recommendedName>
</protein>
<keyword evidence="1" id="KW-0472">Membrane</keyword>
<sequence length="63" mass="6586">MRILAFVIGAGLIVLGGIAFAGAMELWRAEASLEALAQGFLVPVSLILVGGFVIWMGLRGRGE</sequence>
<evidence type="ECO:0008006" key="4">
    <source>
        <dbReference type="Google" id="ProtNLM"/>
    </source>
</evidence>
<keyword evidence="1" id="KW-0812">Transmembrane</keyword>
<dbReference type="Proteomes" id="UP000617355">
    <property type="component" value="Unassembled WGS sequence"/>
</dbReference>
<evidence type="ECO:0000256" key="1">
    <source>
        <dbReference type="SAM" id="Phobius"/>
    </source>
</evidence>